<feature type="compositionally biased region" description="Polar residues" evidence="1">
    <location>
        <begin position="41"/>
        <end position="54"/>
    </location>
</feature>
<proteinExistence type="predicted"/>
<feature type="region of interest" description="Disordered" evidence="1">
    <location>
        <begin position="28"/>
        <end position="54"/>
    </location>
</feature>
<evidence type="ECO:0000256" key="2">
    <source>
        <dbReference type="SAM" id="SignalP"/>
    </source>
</evidence>
<dbReference type="EMBL" id="JRLF01000015">
    <property type="protein sequence ID" value="KQB37840.1"/>
    <property type="molecule type" value="Genomic_DNA"/>
</dbReference>
<gene>
    <name evidence="3" type="ORF">RC62_3006</name>
</gene>
<name>A0A0Q0S359_9FLAO</name>
<feature type="chain" id="PRO_5006183738" evidence="2">
    <location>
        <begin position="21"/>
        <end position="54"/>
    </location>
</feature>
<feature type="signal peptide" evidence="2">
    <location>
        <begin position="1"/>
        <end position="20"/>
    </location>
</feature>
<accession>A0A0Q0S359</accession>
<dbReference type="AlphaFoldDB" id="A0A0Q0S359"/>
<evidence type="ECO:0000313" key="3">
    <source>
        <dbReference type="EMBL" id="KQB37840.1"/>
    </source>
</evidence>
<reference evidence="3 4" key="1">
    <citation type="submission" date="2014-09" db="EMBL/GenBank/DDBJ databases">
        <title>Genome sequence of Flavobacterium aquidurense RC62.</title>
        <authorList>
            <person name="Kim J.F."/>
            <person name="Kwak M.-J."/>
        </authorList>
    </citation>
    <scope>NUCLEOTIDE SEQUENCE [LARGE SCALE GENOMIC DNA]</scope>
    <source>
        <strain evidence="3 4">RC62</strain>
    </source>
</reference>
<keyword evidence="2" id="KW-0732">Signal</keyword>
<comment type="caution">
    <text evidence="3">The sequence shown here is derived from an EMBL/GenBank/DDBJ whole genome shotgun (WGS) entry which is preliminary data.</text>
</comment>
<organism evidence="3 4">
    <name type="scientific">Flavobacterium aquidurense</name>
    <dbReference type="NCBI Taxonomy" id="362413"/>
    <lineage>
        <taxon>Bacteria</taxon>
        <taxon>Pseudomonadati</taxon>
        <taxon>Bacteroidota</taxon>
        <taxon>Flavobacteriia</taxon>
        <taxon>Flavobacteriales</taxon>
        <taxon>Flavobacteriaceae</taxon>
        <taxon>Flavobacterium</taxon>
    </lineage>
</organism>
<dbReference type="Proteomes" id="UP000050443">
    <property type="component" value="Unassembled WGS sequence"/>
</dbReference>
<dbReference type="RefSeq" id="WP_157472611.1">
    <property type="nucleotide sequence ID" value="NZ_JRLF01000015.1"/>
</dbReference>
<dbReference type="PATRIC" id="fig|362413.3.peg.2956"/>
<evidence type="ECO:0000313" key="4">
    <source>
        <dbReference type="Proteomes" id="UP000050443"/>
    </source>
</evidence>
<evidence type="ECO:0000256" key="1">
    <source>
        <dbReference type="SAM" id="MobiDB-lite"/>
    </source>
</evidence>
<sequence length="54" mass="6055">MKNLILIIALLFAFSSNAQAKKQYRSAKSGQYVTKAKAEKSPSTTYSTNRKSRK</sequence>
<protein>
    <submittedName>
        <fullName evidence="3">Uncharacterized protein</fullName>
    </submittedName>
</protein>